<evidence type="ECO:0000313" key="2">
    <source>
        <dbReference type="Proteomes" id="UP000233524"/>
    </source>
</evidence>
<dbReference type="InParanoid" id="A0A2N3N6U0"/>
<organism evidence="1 2">
    <name type="scientific">Lomentospora prolificans</name>
    <dbReference type="NCBI Taxonomy" id="41688"/>
    <lineage>
        <taxon>Eukaryota</taxon>
        <taxon>Fungi</taxon>
        <taxon>Dikarya</taxon>
        <taxon>Ascomycota</taxon>
        <taxon>Pezizomycotina</taxon>
        <taxon>Sordariomycetes</taxon>
        <taxon>Hypocreomycetidae</taxon>
        <taxon>Microascales</taxon>
        <taxon>Microascaceae</taxon>
        <taxon>Lomentospora</taxon>
    </lineage>
</organism>
<dbReference type="SUPFAM" id="SSF52096">
    <property type="entry name" value="ClpP/crotonase"/>
    <property type="match status" value="1"/>
</dbReference>
<evidence type="ECO:0000313" key="1">
    <source>
        <dbReference type="EMBL" id="PKS08163.1"/>
    </source>
</evidence>
<dbReference type="GO" id="GO:0006635">
    <property type="term" value="P:fatty acid beta-oxidation"/>
    <property type="evidence" value="ECO:0007669"/>
    <property type="project" value="TreeGrafter"/>
</dbReference>
<keyword evidence="2" id="KW-1185">Reference proteome</keyword>
<comment type="caution">
    <text evidence="1">The sequence shown here is derived from an EMBL/GenBank/DDBJ whole genome shotgun (WGS) entry which is preliminary data.</text>
</comment>
<dbReference type="InterPro" id="IPR029045">
    <property type="entry name" value="ClpP/crotonase-like_dom_sf"/>
</dbReference>
<accession>A0A2N3N6U0</accession>
<reference evidence="1 2" key="1">
    <citation type="journal article" date="2017" name="G3 (Bethesda)">
        <title>First Draft Genome Sequence of the Pathogenic Fungus Lomentospora prolificans (Formerly Scedosporium prolificans).</title>
        <authorList>
            <person name="Luo R."/>
            <person name="Zimin A."/>
            <person name="Workman R."/>
            <person name="Fan Y."/>
            <person name="Pertea G."/>
            <person name="Grossman N."/>
            <person name="Wear M.P."/>
            <person name="Jia B."/>
            <person name="Miller H."/>
            <person name="Casadevall A."/>
            <person name="Timp W."/>
            <person name="Zhang S.X."/>
            <person name="Salzberg S.L."/>
        </authorList>
    </citation>
    <scope>NUCLEOTIDE SEQUENCE [LARGE SCALE GENOMIC DNA]</scope>
    <source>
        <strain evidence="1 2">JHH-5317</strain>
    </source>
</reference>
<dbReference type="Gene3D" id="3.90.226.10">
    <property type="entry name" value="2-enoyl-CoA Hydratase, Chain A, domain 1"/>
    <property type="match status" value="1"/>
</dbReference>
<proteinExistence type="predicted"/>
<dbReference type="InterPro" id="IPR001753">
    <property type="entry name" value="Enoyl-CoA_hydra/iso"/>
</dbReference>
<sequence length="247" mass="27483">MEYRLLHLERRGDVFILTLCNGDENRLNVALCQEIIRALGYVRDQFGQGPGALIVRGNNAKFFTNGVDLEEVATNPHAGPDGFYPTCLITKLLHAVLDFPFPTIAVVTGHTFGGGCPFSLAFDYRIMNSERGFFCMPAVDLGMHFPGIGSLLKSKLSPQIARQVLLEGHRFTGKEALEAGIVDAAVSPDRMFDLALEWADKWKVKAAAGVYGLLREELHLEPLMRLRNVSYVHHPQTRLPKPQEPKL</sequence>
<dbReference type="PANTHER" id="PTHR11941:SF75">
    <property type="entry name" value="ENOYL-COA HYDRATASE_ISOMERASE FAMILY PROTEIN"/>
    <property type="match status" value="1"/>
</dbReference>
<dbReference type="GO" id="GO:0005777">
    <property type="term" value="C:peroxisome"/>
    <property type="evidence" value="ECO:0007669"/>
    <property type="project" value="TreeGrafter"/>
</dbReference>
<dbReference type="Proteomes" id="UP000233524">
    <property type="component" value="Unassembled WGS sequence"/>
</dbReference>
<dbReference type="Pfam" id="PF00378">
    <property type="entry name" value="ECH_1"/>
    <property type="match status" value="1"/>
</dbReference>
<dbReference type="AlphaFoldDB" id="A0A2N3N6U0"/>
<name>A0A2N3N6U0_9PEZI</name>
<dbReference type="CDD" id="cd06558">
    <property type="entry name" value="crotonase-like"/>
    <property type="match status" value="1"/>
</dbReference>
<dbReference type="STRING" id="41688.A0A2N3N6U0"/>
<dbReference type="VEuPathDB" id="FungiDB:jhhlp_005439"/>
<dbReference type="EMBL" id="NLAX01000700">
    <property type="protein sequence ID" value="PKS08163.1"/>
    <property type="molecule type" value="Genomic_DNA"/>
</dbReference>
<dbReference type="PANTHER" id="PTHR11941">
    <property type="entry name" value="ENOYL-COA HYDRATASE-RELATED"/>
    <property type="match status" value="1"/>
</dbReference>
<evidence type="ECO:0008006" key="3">
    <source>
        <dbReference type="Google" id="ProtNLM"/>
    </source>
</evidence>
<dbReference type="OrthoDB" id="1696280at2759"/>
<protein>
    <recommendedName>
        <fullName evidence="3">Enoyl-CoA hydratase</fullName>
    </recommendedName>
</protein>
<gene>
    <name evidence="1" type="ORF">jhhlp_005439</name>
</gene>
<dbReference type="GO" id="GO:0004165">
    <property type="term" value="F:delta(3)-delta(2)-enoyl-CoA isomerase activity"/>
    <property type="evidence" value="ECO:0007669"/>
    <property type="project" value="TreeGrafter"/>
</dbReference>